<dbReference type="Gene3D" id="2.40.170.20">
    <property type="entry name" value="TonB-dependent receptor, beta-barrel domain"/>
    <property type="match status" value="1"/>
</dbReference>
<evidence type="ECO:0000259" key="12">
    <source>
        <dbReference type="Pfam" id="PF07715"/>
    </source>
</evidence>
<evidence type="ECO:0000313" key="13">
    <source>
        <dbReference type="EMBL" id="GAA4893778.1"/>
    </source>
</evidence>
<dbReference type="RefSeq" id="WP_345336117.1">
    <property type="nucleotide sequence ID" value="NZ_BAABJZ010000091.1"/>
</dbReference>
<evidence type="ECO:0000256" key="9">
    <source>
        <dbReference type="RuleBase" id="RU003357"/>
    </source>
</evidence>
<dbReference type="Proteomes" id="UP001499988">
    <property type="component" value="Unassembled WGS sequence"/>
</dbReference>
<dbReference type="Pfam" id="PF07715">
    <property type="entry name" value="Plug"/>
    <property type="match status" value="1"/>
</dbReference>
<dbReference type="InterPro" id="IPR012910">
    <property type="entry name" value="Plug_dom"/>
</dbReference>
<dbReference type="Pfam" id="PF00593">
    <property type="entry name" value="TonB_dep_Rec_b-barrel"/>
    <property type="match status" value="1"/>
</dbReference>
<comment type="similarity">
    <text evidence="8 9">Belongs to the TonB-dependent receptor family.</text>
</comment>
<comment type="subcellular location">
    <subcellularLocation>
        <location evidence="1 8">Cell outer membrane</location>
        <topology evidence="1 8">Multi-pass membrane protein</topology>
    </subcellularLocation>
</comment>
<feature type="signal peptide" evidence="10">
    <location>
        <begin position="1"/>
        <end position="20"/>
    </location>
</feature>
<evidence type="ECO:0000256" key="8">
    <source>
        <dbReference type="PROSITE-ProRule" id="PRU01360"/>
    </source>
</evidence>
<keyword evidence="10" id="KW-0732">Signal</keyword>
<reference evidence="14" key="1">
    <citation type="journal article" date="2019" name="Int. J. Syst. Evol. Microbiol.">
        <title>The Global Catalogue of Microorganisms (GCM) 10K type strain sequencing project: providing services to taxonomists for standard genome sequencing and annotation.</title>
        <authorList>
            <consortium name="The Broad Institute Genomics Platform"/>
            <consortium name="The Broad Institute Genome Sequencing Center for Infectious Disease"/>
            <person name="Wu L."/>
            <person name="Ma J."/>
        </authorList>
    </citation>
    <scope>NUCLEOTIDE SEQUENCE [LARGE SCALE GENOMIC DNA]</scope>
    <source>
        <strain evidence="14">JCM 18401</strain>
    </source>
</reference>
<organism evidence="13 14">
    <name type="scientific">Ferrimonas pelagia</name>
    <dbReference type="NCBI Taxonomy" id="1177826"/>
    <lineage>
        <taxon>Bacteria</taxon>
        <taxon>Pseudomonadati</taxon>
        <taxon>Pseudomonadota</taxon>
        <taxon>Gammaproteobacteria</taxon>
        <taxon>Alteromonadales</taxon>
        <taxon>Ferrimonadaceae</taxon>
        <taxon>Ferrimonas</taxon>
    </lineage>
</organism>
<accession>A0ABP9F623</accession>
<dbReference type="InterPro" id="IPR039426">
    <property type="entry name" value="TonB-dep_rcpt-like"/>
</dbReference>
<dbReference type="PANTHER" id="PTHR30069">
    <property type="entry name" value="TONB-DEPENDENT OUTER MEMBRANE RECEPTOR"/>
    <property type="match status" value="1"/>
</dbReference>
<evidence type="ECO:0000256" key="10">
    <source>
        <dbReference type="SAM" id="SignalP"/>
    </source>
</evidence>
<dbReference type="PANTHER" id="PTHR30069:SF57">
    <property type="entry name" value="TONB-DEPENDENT RECEPTOR"/>
    <property type="match status" value="1"/>
</dbReference>
<protein>
    <submittedName>
        <fullName evidence="13">TonB-dependent receptor</fullName>
    </submittedName>
</protein>
<feature type="domain" description="TonB-dependent receptor-like beta-barrel" evidence="11">
    <location>
        <begin position="293"/>
        <end position="676"/>
    </location>
</feature>
<keyword evidence="5 9" id="KW-0798">TonB box</keyword>
<dbReference type="SUPFAM" id="SSF56935">
    <property type="entry name" value="Porins"/>
    <property type="match status" value="1"/>
</dbReference>
<dbReference type="InterPro" id="IPR037066">
    <property type="entry name" value="Plug_dom_sf"/>
</dbReference>
<keyword evidence="2 8" id="KW-0813">Transport</keyword>
<evidence type="ECO:0000256" key="4">
    <source>
        <dbReference type="ARBA" id="ARBA00022692"/>
    </source>
</evidence>
<keyword evidence="14" id="KW-1185">Reference proteome</keyword>
<sequence length="719" mass="79077">MKRTFVALAVLQGLALPAAAATQQQPQADEVERIVVTGVRQRLEQNGTLADAIMKTEVIGMMQIENHNAVNLTEAIDTSPGVRVSNECSMCGVKRIMLNGMKGEQTTILVDGLPVHTMISGFYAVDAIPTTGIESIEVARGAGASLIAPEAIGGTVNVISLEPYENTLELDLAIDGEGCQKMGLMGGAISDDGMTRATVVAQYDDRDQVDNSGNGVNESPHQSNRSFIGRVSHDIGNSDNLVLRVANLHSEVFGGPMLGEVFADGKAHSVGSVLSSFDGIDTDPQDLFVDGDVRNQYIGKAWEMTEWIETERNEVSLSWLHEFSADLNTTTSAVYADHTQDSFYEGFDYTAKDTMWYAESKTNYRFHPDHLLTFGADYRNEEMRSSSHAGAENPAYISDSFDYEVIGLFIQDNWQPTDDLEIALALRYDTLTVDFTDPMKPGVELEESILSPRADIRYHHSSRVTSRLSAGRGYRAPLSFFETDHGILDGSLGFEIDINDLERSNSVSYSLNYTGDRFTATASAAWTEVENLAVLDETDEGVPLLTQLDEKARVITTDIALGYSVSEDLQLNLTAEYYDYDDNFASSYAIAPIEERVMMSADWRIQQWELFAAASWIGSRDLTRYGYEGYNRVLADGSVDLSSEKTTQAPSYVSIDLRAAYALNDVFSVYAGVSNLLDYTQAGDEDTPLFFDDEGALDVGYIYGPLVGREIYAGIKLKF</sequence>
<feature type="chain" id="PRO_5045511133" evidence="10">
    <location>
        <begin position="21"/>
        <end position="719"/>
    </location>
</feature>
<name>A0ABP9F623_9GAMM</name>
<comment type="caution">
    <text evidence="13">The sequence shown here is derived from an EMBL/GenBank/DDBJ whole genome shotgun (WGS) entry which is preliminary data.</text>
</comment>
<dbReference type="InterPro" id="IPR036942">
    <property type="entry name" value="Beta-barrel_TonB_sf"/>
</dbReference>
<evidence type="ECO:0000256" key="3">
    <source>
        <dbReference type="ARBA" id="ARBA00022452"/>
    </source>
</evidence>
<evidence type="ECO:0000256" key="5">
    <source>
        <dbReference type="ARBA" id="ARBA00023077"/>
    </source>
</evidence>
<keyword evidence="6 8" id="KW-0472">Membrane</keyword>
<dbReference type="EMBL" id="BAABJZ010000091">
    <property type="protein sequence ID" value="GAA4893778.1"/>
    <property type="molecule type" value="Genomic_DNA"/>
</dbReference>
<evidence type="ECO:0000313" key="14">
    <source>
        <dbReference type="Proteomes" id="UP001499988"/>
    </source>
</evidence>
<proteinExistence type="inferred from homology"/>
<dbReference type="InterPro" id="IPR000531">
    <property type="entry name" value="Beta-barrel_TonB"/>
</dbReference>
<gene>
    <name evidence="13" type="ORF">GCM10023333_28680</name>
</gene>
<evidence type="ECO:0000256" key="6">
    <source>
        <dbReference type="ARBA" id="ARBA00023136"/>
    </source>
</evidence>
<feature type="domain" description="TonB-dependent receptor plug" evidence="12">
    <location>
        <begin position="51"/>
        <end position="155"/>
    </location>
</feature>
<evidence type="ECO:0000256" key="7">
    <source>
        <dbReference type="ARBA" id="ARBA00023237"/>
    </source>
</evidence>
<keyword evidence="7 8" id="KW-0998">Cell outer membrane</keyword>
<evidence type="ECO:0000259" key="11">
    <source>
        <dbReference type="Pfam" id="PF00593"/>
    </source>
</evidence>
<evidence type="ECO:0000256" key="2">
    <source>
        <dbReference type="ARBA" id="ARBA00022448"/>
    </source>
</evidence>
<keyword evidence="3 8" id="KW-1134">Transmembrane beta strand</keyword>
<keyword evidence="13" id="KW-0675">Receptor</keyword>
<keyword evidence="4 8" id="KW-0812">Transmembrane</keyword>
<dbReference type="Gene3D" id="2.170.130.10">
    <property type="entry name" value="TonB-dependent receptor, plug domain"/>
    <property type="match status" value="1"/>
</dbReference>
<evidence type="ECO:0000256" key="1">
    <source>
        <dbReference type="ARBA" id="ARBA00004571"/>
    </source>
</evidence>
<dbReference type="PROSITE" id="PS52016">
    <property type="entry name" value="TONB_DEPENDENT_REC_3"/>
    <property type="match status" value="1"/>
</dbReference>